<evidence type="ECO:0000313" key="2">
    <source>
        <dbReference type="Proteomes" id="UP000485058"/>
    </source>
</evidence>
<feature type="non-terminal residue" evidence="1">
    <location>
        <position position="1"/>
    </location>
</feature>
<sequence>MECEKWVTAIASVLFDIDEGQRCELVVPAGALTAEEKQAVAFHAFPDSMSMELHARSAVRDTSFWFRVPRSAPAPDQPTSSHRFLYG</sequence>
<comment type="caution">
    <text evidence="1">The sequence shown here is derived from an EMBL/GenBank/DDBJ whole genome shotgun (WGS) entry which is preliminary data.</text>
</comment>
<dbReference type="EMBL" id="BLLF01001282">
    <property type="protein sequence ID" value="GFH18316.1"/>
    <property type="molecule type" value="Genomic_DNA"/>
</dbReference>
<protein>
    <submittedName>
        <fullName evidence="1">Uncharacterized protein</fullName>
    </submittedName>
</protein>
<keyword evidence="2" id="KW-1185">Reference proteome</keyword>
<evidence type="ECO:0000313" key="1">
    <source>
        <dbReference type="EMBL" id="GFH18316.1"/>
    </source>
</evidence>
<accession>A0A699ZGW5</accession>
<dbReference type="AlphaFoldDB" id="A0A699ZGW5"/>
<dbReference type="GO" id="GO:0005085">
    <property type="term" value="F:guanyl-nucleotide exchange factor activity"/>
    <property type="evidence" value="ECO:0007669"/>
    <property type="project" value="InterPro"/>
</dbReference>
<dbReference type="InterPro" id="IPR024224">
    <property type="entry name" value="DENND6"/>
</dbReference>
<dbReference type="PANTHER" id="PTHR13677:SF0">
    <property type="entry name" value="LD41638P"/>
    <property type="match status" value="1"/>
</dbReference>
<name>A0A699ZGW5_HAELA</name>
<dbReference type="GO" id="GO:0055037">
    <property type="term" value="C:recycling endosome"/>
    <property type="evidence" value="ECO:0007669"/>
    <property type="project" value="TreeGrafter"/>
</dbReference>
<organism evidence="1 2">
    <name type="scientific">Haematococcus lacustris</name>
    <name type="common">Green alga</name>
    <name type="synonym">Haematococcus pluvialis</name>
    <dbReference type="NCBI Taxonomy" id="44745"/>
    <lineage>
        <taxon>Eukaryota</taxon>
        <taxon>Viridiplantae</taxon>
        <taxon>Chlorophyta</taxon>
        <taxon>core chlorophytes</taxon>
        <taxon>Chlorophyceae</taxon>
        <taxon>CS clade</taxon>
        <taxon>Chlamydomonadales</taxon>
        <taxon>Haematococcaceae</taxon>
        <taxon>Haematococcus</taxon>
    </lineage>
</organism>
<proteinExistence type="predicted"/>
<reference evidence="1 2" key="1">
    <citation type="submission" date="2020-02" db="EMBL/GenBank/DDBJ databases">
        <title>Draft genome sequence of Haematococcus lacustris strain NIES-144.</title>
        <authorList>
            <person name="Morimoto D."/>
            <person name="Nakagawa S."/>
            <person name="Yoshida T."/>
            <person name="Sawayama S."/>
        </authorList>
    </citation>
    <scope>NUCLEOTIDE SEQUENCE [LARGE SCALE GENOMIC DNA]</scope>
    <source>
        <strain evidence="1 2">NIES-144</strain>
    </source>
</reference>
<gene>
    <name evidence="1" type="ORF">HaLaN_15095</name>
</gene>
<dbReference type="Proteomes" id="UP000485058">
    <property type="component" value="Unassembled WGS sequence"/>
</dbReference>
<dbReference type="PANTHER" id="PTHR13677">
    <property type="entry name" value="LD41638P"/>
    <property type="match status" value="1"/>
</dbReference>